<feature type="region of interest" description="Disordered" evidence="1">
    <location>
        <begin position="234"/>
        <end position="259"/>
    </location>
</feature>
<proteinExistence type="predicted"/>
<dbReference type="InterPro" id="IPR036977">
    <property type="entry name" value="DNA_primase_Znf_CHC2"/>
</dbReference>
<dbReference type="Pfam" id="PF13481">
    <property type="entry name" value="AAA_25"/>
    <property type="match status" value="1"/>
</dbReference>
<dbReference type="GO" id="GO:0006260">
    <property type="term" value="P:DNA replication"/>
    <property type="evidence" value="ECO:0007669"/>
    <property type="project" value="InterPro"/>
</dbReference>
<dbReference type="SUPFAM" id="SSF52540">
    <property type="entry name" value="P-loop containing nucleoside triphosphate hydrolases"/>
    <property type="match status" value="1"/>
</dbReference>
<dbReference type="InterPro" id="IPR027417">
    <property type="entry name" value="P-loop_NTPase"/>
</dbReference>
<comment type="caution">
    <text evidence="2">The sequence shown here is derived from an EMBL/GenBank/DDBJ whole genome shotgun (WGS) entry which is preliminary data.</text>
</comment>
<organism evidence="2">
    <name type="scientific">Bradyrhizobium septentrionale</name>
    <dbReference type="NCBI Taxonomy" id="1404411"/>
    <lineage>
        <taxon>Bacteria</taxon>
        <taxon>Pseudomonadati</taxon>
        <taxon>Pseudomonadota</taxon>
        <taxon>Alphaproteobacteria</taxon>
        <taxon>Hyphomicrobiales</taxon>
        <taxon>Nitrobacteraceae</taxon>
        <taxon>Bradyrhizobium</taxon>
    </lineage>
</organism>
<feature type="region of interest" description="Disordered" evidence="1">
    <location>
        <begin position="84"/>
        <end position="118"/>
    </location>
</feature>
<dbReference type="Gene3D" id="3.90.580.10">
    <property type="entry name" value="Zinc finger, CHC2-type domain"/>
    <property type="match status" value="1"/>
</dbReference>
<dbReference type="CDD" id="cd01029">
    <property type="entry name" value="TOPRIM_primases"/>
    <property type="match status" value="1"/>
</dbReference>
<protein>
    <submittedName>
        <fullName evidence="2">AAA family ATPase</fullName>
    </submittedName>
</protein>
<dbReference type="Gene3D" id="3.40.1360.10">
    <property type="match status" value="1"/>
</dbReference>
<evidence type="ECO:0000256" key="1">
    <source>
        <dbReference type="SAM" id="MobiDB-lite"/>
    </source>
</evidence>
<dbReference type="InterPro" id="IPR034154">
    <property type="entry name" value="TOPRIM_DnaG/twinkle"/>
</dbReference>
<dbReference type="GO" id="GO:0008270">
    <property type="term" value="F:zinc ion binding"/>
    <property type="evidence" value="ECO:0007669"/>
    <property type="project" value="InterPro"/>
</dbReference>
<evidence type="ECO:0000313" key="2">
    <source>
        <dbReference type="EMBL" id="NVI46473.1"/>
    </source>
</evidence>
<reference evidence="2" key="1">
    <citation type="submission" date="2020-06" db="EMBL/GenBank/DDBJ databases">
        <title>Whole Genome Sequence of Bradyrhizobium sp. Strain 1S1.</title>
        <authorList>
            <person name="Bromfield E.S.P."/>
            <person name="Cloutier S."/>
        </authorList>
    </citation>
    <scope>NUCLEOTIDE SEQUENCE [LARGE SCALE GENOMIC DNA]</scope>
    <source>
        <strain evidence="2">1S1</strain>
    </source>
</reference>
<feature type="compositionally biased region" description="Acidic residues" evidence="1">
    <location>
        <begin position="759"/>
        <end position="773"/>
    </location>
</feature>
<gene>
    <name evidence="2" type="ORF">HAP48_026640</name>
</gene>
<dbReference type="EMBL" id="JAAOLE020000001">
    <property type="protein sequence ID" value="NVI46473.1"/>
    <property type="molecule type" value="Genomic_DNA"/>
</dbReference>
<dbReference type="Gene3D" id="3.40.50.300">
    <property type="entry name" value="P-loop containing nucleotide triphosphate hydrolases"/>
    <property type="match status" value="1"/>
</dbReference>
<feature type="compositionally biased region" description="Basic and acidic residues" evidence="1">
    <location>
        <begin position="246"/>
        <end position="256"/>
    </location>
</feature>
<feature type="compositionally biased region" description="Basic and acidic residues" evidence="1">
    <location>
        <begin position="84"/>
        <end position="103"/>
    </location>
</feature>
<sequence>MDDWGKNIEAVADALFGKPTSSKKDELRYGKRGSLRVNTDTGFWDDFESGEGGGTLALIKREMGLEGKDAIEWMRTELKLEIEDRAPEQRSERRDQRDQRERPAPAPAKPKQDGPKPKIVKTYDYVDASGEFLFQVVRMEPKNFLQRRKPRKDDDPNDIKNGWVWKQDVKPQVPYRLPELLEAIADERTIFVVEGEKDVDNLWAMGVPATCNAGGAGKWPEELTQYFRGANVVIPPDNDPQAKNPRTGEPRFHPDGRPVLPGQDHVKLVASKLEGAAESIRILSLPDLPEKGDTSDWIAAGGTSEALYRLVDEKSCTAAEYTAALDLAWLSKNFKSKFGAVVWGEPRTAQQKYEYIIKGLIPRRETVLIYGASQSGKSFFTQDMAMAVSQGGEYLGRKVRRGLVIYCAAEAGSGFVYKRFAGYAAGKGLPDDVYLPFICLTKKFDLFGNDQQVTELIAECKYWVAWWNATYPNDQVELEAVVIDTLNKVTPAMDEINGKEVGLVMSRLDRIREELNTGLWLVHHMNASGTGPRGHTSLYAAFETAIHVGRYDHTEKDAPPRIKDGNNLRDRRFTRMSKQREGEDGEVTDFYLRGVICGYDEDNEIIPGAVVEWIDTPKSREADKTVQESGVQLTDQRANVYRALLRAMEESGIAAPPSLRLPKAITRVVNRSYWFAAYRKYYAEDDSEDAVKKALQRANDFLIRSGVIGRDNPWVWITGKRVRGEARMIAAPEQETAPQAAPVDEGDPVDQNETNWEQFDGDDAPLVEPEMELMEPVPGQETGQSVGEPELEGASE</sequence>
<dbReference type="GO" id="GO:0003677">
    <property type="term" value="F:DNA binding"/>
    <property type="evidence" value="ECO:0007669"/>
    <property type="project" value="InterPro"/>
</dbReference>
<dbReference type="AlphaFoldDB" id="A0A973W2R2"/>
<feature type="region of interest" description="Disordered" evidence="1">
    <location>
        <begin position="732"/>
        <end position="796"/>
    </location>
</feature>
<name>A0A973W2R2_9BRAD</name>
<dbReference type="SUPFAM" id="SSF57783">
    <property type="entry name" value="Zinc beta-ribbon"/>
    <property type="match status" value="1"/>
</dbReference>
<feature type="compositionally biased region" description="Low complexity" evidence="1">
    <location>
        <begin position="732"/>
        <end position="742"/>
    </location>
</feature>
<dbReference type="RefSeq" id="WP_166205793.1">
    <property type="nucleotide sequence ID" value="NZ_CP088285.1"/>
</dbReference>
<accession>A0A973W2R2</accession>